<dbReference type="InterPro" id="IPR014284">
    <property type="entry name" value="RNA_pol_sigma-70_dom"/>
</dbReference>
<keyword evidence="3" id="KW-0731">Sigma factor</keyword>
<dbReference type="InterPro" id="IPR039425">
    <property type="entry name" value="RNA_pol_sigma-70-like"/>
</dbReference>
<dbReference type="PANTHER" id="PTHR43133:SF8">
    <property type="entry name" value="RNA POLYMERASE SIGMA FACTOR HI_1459-RELATED"/>
    <property type="match status" value="1"/>
</dbReference>
<proteinExistence type="inferred from homology"/>
<name>A0A9D2RAG4_9FIRM</name>
<comment type="caution">
    <text evidence="7">The sequence shown here is derived from an EMBL/GenBank/DDBJ whole genome shotgun (WGS) entry which is preliminary data.</text>
</comment>
<dbReference type="Gene3D" id="1.10.1740.10">
    <property type="match status" value="1"/>
</dbReference>
<dbReference type="SUPFAM" id="SSF88659">
    <property type="entry name" value="Sigma3 and sigma4 domains of RNA polymerase sigma factors"/>
    <property type="match status" value="1"/>
</dbReference>
<dbReference type="SUPFAM" id="SSF88946">
    <property type="entry name" value="Sigma2 domain of RNA polymerase sigma factors"/>
    <property type="match status" value="1"/>
</dbReference>
<dbReference type="InterPro" id="IPR013325">
    <property type="entry name" value="RNA_pol_sigma_r2"/>
</dbReference>
<dbReference type="GO" id="GO:0016987">
    <property type="term" value="F:sigma factor activity"/>
    <property type="evidence" value="ECO:0007669"/>
    <property type="project" value="UniProtKB-KW"/>
</dbReference>
<protein>
    <submittedName>
        <fullName evidence="7">Sigma-70 family RNA polymerase sigma factor</fullName>
    </submittedName>
</protein>
<evidence type="ECO:0000313" key="8">
    <source>
        <dbReference type="Proteomes" id="UP000823850"/>
    </source>
</evidence>
<dbReference type="GO" id="GO:0003677">
    <property type="term" value="F:DNA binding"/>
    <property type="evidence" value="ECO:0007669"/>
    <property type="project" value="UniProtKB-KW"/>
</dbReference>
<dbReference type="NCBIfam" id="TIGR02937">
    <property type="entry name" value="sigma70-ECF"/>
    <property type="match status" value="1"/>
</dbReference>
<dbReference type="GO" id="GO:0006352">
    <property type="term" value="P:DNA-templated transcription initiation"/>
    <property type="evidence" value="ECO:0007669"/>
    <property type="project" value="InterPro"/>
</dbReference>
<dbReference type="Proteomes" id="UP000823850">
    <property type="component" value="Unassembled WGS sequence"/>
</dbReference>
<evidence type="ECO:0000313" key="7">
    <source>
        <dbReference type="EMBL" id="HJD40165.1"/>
    </source>
</evidence>
<dbReference type="PANTHER" id="PTHR43133">
    <property type="entry name" value="RNA POLYMERASE ECF-TYPE SIGMA FACTO"/>
    <property type="match status" value="1"/>
</dbReference>
<dbReference type="EMBL" id="DWUX01000164">
    <property type="protein sequence ID" value="HJD40165.1"/>
    <property type="molecule type" value="Genomic_DNA"/>
</dbReference>
<comment type="similarity">
    <text evidence="1">Belongs to the sigma-70 factor family. ECF subfamily.</text>
</comment>
<evidence type="ECO:0000256" key="3">
    <source>
        <dbReference type="ARBA" id="ARBA00023082"/>
    </source>
</evidence>
<reference evidence="7" key="2">
    <citation type="submission" date="2021-04" db="EMBL/GenBank/DDBJ databases">
        <authorList>
            <person name="Gilroy R."/>
        </authorList>
    </citation>
    <scope>NUCLEOTIDE SEQUENCE</scope>
    <source>
        <strain evidence="7">ChiW19-6364</strain>
    </source>
</reference>
<dbReference type="InterPro" id="IPR013324">
    <property type="entry name" value="RNA_pol_sigma_r3/r4-like"/>
</dbReference>
<keyword evidence="4" id="KW-0238">DNA-binding</keyword>
<evidence type="ECO:0000256" key="4">
    <source>
        <dbReference type="ARBA" id="ARBA00023125"/>
    </source>
</evidence>
<evidence type="ECO:0000256" key="2">
    <source>
        <dbReference type="ARBA" id="ARBA00023015"/>
    </source>
</evidence>
<accession>A0A9D2RAG4</accession>
<evidence type="ECO:0000256" key="1">
    <source>
        <dbReference type="ARBA" id="ARBA00010641"/>
    </source>
</evidence>
<dbReference type="Pfam" id="PF08281">
    <property type="entry name" value="Sigma70_r4_2"/>
    <property type="match status" value="1"/>
</dbReference>
<reference evidence="7" key="1">
    <citation type="journal article" date="2021" name="PeerJ">
        <title>Extensive microbial diversity within the chicken gut microbiome revealed by metagenomics and culture.</title>
        <authorList>
            <person name="Gilroy R."/>
            <person name="Ravi A."/>
            <person name="Getino M."/>
            <person name="Pursley I."/>
            <person name="Horton D.L."/>
            <person name="Alikhan N.F."/>
            <person name="Baker D."/>
            <person name="Gharbi K."/>
            <person name="Hall N."/>
            <person name="Watson M."/>
            <person name="Adriaenssens E.M."/>
            <person name="Foster-Nyarko E."/>
            <person name="Jarju S."/>
            <person name="Secka A."/>
            <person name="Antonio M."/>
            <person name="Oren A."/>
            <person name="Chaudhuri R.R."/>
            <person name="La Ragione R."/>
            <person name="Hildebrand F."/>
            <person name="Pallen M.J."/>
        </authorList>
    </citation>
    <scope>NUCLEOTIDE SEQUENCE</scope>
    <source>
        <strain evidence="7">ChiW19-6364</strain>
    </source>
</reference>
<gene>
    <name evidence="7" type="ORF">H9913_09060</name>
</gene>
<dbReference type="InterPro" id="IPR013249">
    <property type="entry name" value="RNA_pol_sigma70_r4_t2"/>
</dbReference>
<keyword evidence="2" id="KW-0805">Transcription regulation</keyword>
<dbReference type="AlphaFoldDB" id="A0A9D2RAG4"/>
<evidence type="ECO:0000259" key="6">
    <source>
        <dbReference type="Pfam" id="PF08281"/>
    </source>
</evidence>
<sequence length="192" mass="22542">MEDLQIIELYWKRDQQAIAECREKYSGYCFSVADHILNSREDSEECVNDTWFHTWNTIPPHRPKILRMFLAKITRRVAFNRFKANSAQKRGGGQVMLILEELAECLADKADVEDTIMEKELGECIRKFVRSLPVREGDVFSRRYFFTESVKEIAEEYGLTENHTTVILSRTRKKLKKYLMKEGYICEAGKTL</sequence>
<dbReference type="Gene3D" id="1.20.140.160">
    <property type="match status" value="1"/>
</dbReference>
<keyword evidence="5" id="KW-0804">Transcription</keyword>
<evidence type="ECO:0000256" key="5">
    <source>
        <dbReference type="ARBA" id="ARBA00023163"/>
    </source>
</evidence>
<organism evidence="7 8">
    <name type="scientific">Candidatus Blautia stercoripullorum</name>
    <dbReference type="NCBI Taxonomy" id="2838502"/>
    <lineage>
        <taxon>Bacteria</taxon>
        <taxon>Bacillati</taxon>
        <taxon>Bacillota</taxon>
        <taxon>Clostridia</taxon>
        <taxon>Lachnospirales</taxon>
        <taxon>Lachnospiraceae</taxon>
        <taxon>Blautia</taxon>
    </lineage>
</organism>
<feature type="domain" description="RNA polymerase sigma factor 70 region 4 type 2" evidence="6">
    <location>
        <begin position="123"/>
        <end position="175"/>
    </location>
</feature>